<dbReference type="Pfam" id="PF14771">
    <property type="entry name" value="DUF4476"/>
    <property type="match status" value="1"/>
</dbReference>
<feature type="domain" description="DUF4476" evidence="2">
    <location>
        <begin position="278"/>
        <end position="367"/>
    </location>
</feature>
<gene>
    <name evidence="3" type="ORF">DN068_01420</name>
</gene>
<name>A0A2W2B3K7_9BACT</name>
<evidence type="ECO:0000259" key="2">
    <source>
        <dbReference type="Pfam" id="PF14771"/>
    </source>
</evidence>
<evidence type="ECO:0000256" key="1">
    <source>
        <dbReference type="SAM" id="MobiDB-lite"/>
    </source>
</evidence>
<dbReference type="EMBL" id="QKTW01000002">
    <property type="protein sequence ID" value="PZF74884.1"/>
    <property type="molecule type" value="Genomic_DNA"/>
</dbReference>
<evidence type="ECO:0000313" key="3">
    <source>
        <dbReference type="EMBL" id="PZF74884.1"/>
    </source>
</evidence>
<keyword evidence="4" id="KW-1185">Reference proteome</keyword>
<proteinExistence type="predicted"/>
<dbReference type="Proteomes" id="UP000248745">
    <property type="component" value="Unassembled WGS sequence"/>
</dbReference>
<evidence type="ECO:0000313" key="4">
    <source>
        <dbReference type="Proteomes" id="UP000248745"/>
    </source>
</evidence>
<sequence>MPAYLQVYCARCCCRGKLKSQKSKAQSWRGVSRCGTTFLSALPAFVMLTKDTSHEIGVLRLSVLASCASLREIHSRLSFIRGSPCVNKSLKSRHFAVGKPYLFYLLRNTKSKAKNYKYMKRILFTALFSLSALPEIWAQSDHSALKVVLNDGSPLVVTLDDRRYNKHGVSLTIGDLPPGKHYVKVYAYTPYKSKQGGNAELVFSGKIKIKAGTMAYAVVDPSKQTLSLSESPLTAQNYNPPPAQPSHNTFTEGDRSAVTSSAAPAENVNRAPVPHYDLSSMDFANVKKAAGEQETDSKKLTTMQTALGEHTYSTDQVKEMMGWFSFDDTRVAFAKWCYPHVVDKANYGELSSVFSFDNTRNDFDNFMKSQK</sequence>
<accession>A0A2W2B3K7</accession>
<feature type="compositionally biased region" description="Polar residues" evidence="1">
    <location>
        <begin position="245"/>
        <end position="262"/>
    </location>
</feature>
<dbReference type="OrthoDB" id="648597at2"/>
<protein>
    <recommendedName>
        <fullName evidence="2">DUF4476 domain-containing protein</fullName>
    </recommendedName>
</protein>
<dbReference type="InterPro" id="IPR028011">
    <property type="entry name" value="DUF4476"/>
</dbReference>
<organism evidence="3 4">
    <name type="scientific">Taibaiella soli</name>
    <dbReference type="NCBI Taxonomy" id="1649169"/>
    <lineage>
        <taxon>Bacteria</taxon>
        <taxon>Pseudomonadati</taxon>
        <taxon>Bacteroidota</taxon>
        <taxon>Chitinophagia</taxon>
        <taxon>Chitinophagales</taxon>
        <taxon>Chitinophagaceae</taxon>
        <taxon>Taibaiella</taxon>
    </lineage>
</organism>
<feature type="region of interest" description="Disordered" evidence="1">
    <location>
        <begin position="228"/>
        <end position="272"/>
    </location>
</feature>
<reference evidence="3 4" key="1">
    <citation type="submission" date="2018-06" db="EMBL/GenBank/DDBJ databases">
        <title>Mucibacter soli gen. nov., sp. nov., a new member of the family Chitinophagaceae producing mucin.</title>
        <authorList>
            <person name="Kim M.-K."/>
            <person name="Park S."/>
            <person name="Kim T.-S."/>
            <person name="Joung Y."/>
            <person name="Han J.-H."/>
            <person name="Kim S.B."/>
        </authorList>
    </citation>
    <scope>NUCLEOTIDE SEQUENCE [LARGE SCALE GENOMIC DNA]</scope>
    <source>
        <strain evidence="3 4">R1-15</strain>
    </source>
</reference>
<dbReference type="AlphaFoldDB" id="A0A2W2B3K7"/>
<comment type="caution">
    <text evidence="3">The sequence shown here is derived from an EMBL/GenBank/DDBJ whole genome shotgun (WGS) entry which is preliminary data.</text>
</comment>
<feature type="compositionally biased region" description="Polar residues" evidence="1">
    <location>
        <begin position="228"/>
        <end position="238"/>
    </location>
</feature>